<dbReference type="EMBL" id="LVYV01000056">
    <property type="protein sequence ID" value="KZD20357.1"/>
    <property type="molecule type" value="Genomic_DNA"/>
</dbReference>
<dbReference type="AlphaFoldDB" id="A0A163X3D1"/>
<keyword evidence="2" id="KW-1185">Reference proteome</keyword>
<protein>
    <submittedName>
        <fullName evidence="1">Uncharacterized protein</fullName>
    </submittedName>
</protein>
<dbReference type="Proteomes" id="UP000076574">
    <property type="component" value="Unassembled WGS sequence"/>
</dbReference>
<comment type="caution">
    <text evidence="1">The sequence shown here is derived from an EMBL/GenBank/DDBJ whole genome shotgun (WGS) entry which is preliminary data.</text>
</comment>
<sequence length="74" mass="8273">MVAQTVDKRTILEMEIALTKACEVLPRELDSHKNRCFVAKKILKRVNAGERTFGGMVSAGMAAVEALRRKQEQV</sequence>
<accession>A0A163X3D1</accession>
<name>A0A163X3D1_9BRAD</name>
<organism evidence="1 2">
    <name type="scientific">Tardiphaga robiniae</name>
    <dbReference type="NCBI Taxonomy" id="943830"/>
    <lineage>
        <taxon>Bacteria</taxon>
        <taxon>Pseudomonadati</taxon>
        <taxon>Pseudomonadota</taxon>
        <taxon>Alphaproteobacteria</taxon>
        <taxon>Hyphomicrobiales</taxon>
        <taxon>Nitrobacteraceae</taxon>
        <taxon>Tardiphaga</taxon>
    </lineage>
</organism>
<proteinExistence type="predicted"/>
<evidence type="ECO:0000313" key="1">
    <source>
        <dbReference type="EMBL" id="KZD20357.1"/>
    </source>
</evidence>
<reference evidence="1 2" key="1">
    <citation type="submission" date="2016-03" db="EMBL/GenBank/DDBJ databases">
        <title>Microsymbionts genomes from the relict species Vavilovia formosa (Stev.) Fed.</title>
        <authorList>
            <person name="Kopat V."/>
            <person name="Chirak E."/>
            <person name="Kimeklis A."/>
            <person name="Andronov E."/>
        </authorList>
    </citation>
    <scope>NUCLEOTIDE SEQUENCE [LARGE SCALE GENOMIC DNA]</scope>
    <source>
        <strain evidence="1 2">Vaf07</strain>
    </source>
</reference>
<gene>
    <name evidence="1" type="ORF">A4A58_19145</name>
</gene>
<evidence type="ECO:0000313" key="2">
    <source>
        <dbReference type="Proteomes" id="UP000076574"/>
    </source>
</evidence>